<dbReference type="Proteomes" id="UP000789525">
    <property type="component" value="Unassembled WGS sequence"/>
</dbReference>
<protein>
    <submittedName>
        <fullName evidence="1">13681_t:CDS:1</fullName>
    </submittedName>
</protein>
<reference evidence="1" key="1">
    <citation type="submission" date="2021-06" db="EMBL/GenBank/DDBJ databases">
        <authorList>
            <person name="Kallberg Y."/>
            <person name="Tangrot J."/>
            <person name="Rosling A."/>
        </authorList>
    </citation>
    <scope>NUCLEOTIDE SEQUENCE</scope>
    <source>
        <strain evidence="1">CL356</strain>
    </source>
</reference>
<organism evidence="1 2">
    <name type="scientific">Acaulospora colombiana</name>
    <dbReference type="NCBI Taxonomy" id="27376"/>
    <lineage>
        <taxon>Eukaryota</taxon>
        <taxon>Fungi</taxon>
        <taxon>Fungi incertae sedis</taxon>
        <taxon>Mucoromycota</taxon>
        <taxon>Glomeromycotina</taxon>
        <taxon>Glomeromycetes</taxon>
        <taxon>Diversisporales</taxon>
        <taxon>Acaulosporaceae</taxon>
        <taxon>Acaulospora</taxon>
    </lineage>
</organism>
<evidence type="ECO:0000313" key="1">
    <source>
        <dbReference type="EMBL" id="CAG8476193.1"/>
    </source>
</evidence>
<evidence type="ECO:0000313" key="2">
    <source>
        <dbReference type="Proteomes" id="UP000789525"/>
    </source>
</evidence>
<keyword evidence="2" id="KW-1185">Reference proteome</keyword>
<comment type="caution">
    <text evidence="1">The sequence shown here is derived from an EMBL/GenBank/DDBJ whole genome shotgun (WGS) entry which is preliminary data.</text>
</comment>
<name>A0ACA9KIP5_9GLOM</name>
<sequence length="295" mass="33869">DTLFDDTLSRLRRDVDRVFNDFFVNTKTDNTGLIGGGVGFFSPRVDAELPGVPKENVNVEVQDNNLVISGENKDESTRETDSGWIRERRFGRFQRVISLPFNVNSDKTKAKFSDGILEITVEETITTEKLILTSPNSVNTISTTIITNIDEDLNRLSKKMEKRVVTFQARTSQLDRETLETHKDPFRGFFTLFWIGMVFYTLKVELSEWALRLKYLKQEHARLVGASKKSDYEGNESENQQEVNKLESQIKQVEGYLKSPAGNISYPNNITITNFVDFLLVPTLVYELEYPRTEK</sequence>
<dbReference type="EMBL" id="CAJVPT010002139">
    <property type="protein sequence ID" value="CAG8476193.1"/>
    <property type="molecule type" value="Genomic_DNA"/>
</dbReference>
<gene>
    <name evidence="1" type="ORF">ACOLOM_LOCUS1807</name>
</gene>
<accession>A0ACA9KIP5</accession>
<feature type="non-terminal residue" evidence="1">
    <location>
        <position position="1"/>
    </location>
</feature>
<proteinExistence type="predicted"/>